<protein>
    <submittedName>
        <fullName evidence="2">Uncharacterized protein</fullName>
    </submittedName>
</protein>
<evidence type="ECO:0000313" key="3">
    <source>
        <dbReference type="Proteomes" id="UP001283361"/>
    </source>
</evidence>
<accession>A0AAE0Y4B6</accession>
<gene>
    <name evidence="2" type="ORF">RRG08_047819</name>
</gene>
<keyword evidence="3" id="KW-1185">Reference proteome</keyword>
<evidence type="ECO:0000256" key="1">
    <source>
        <dbReference type="SAM" id="MobiDB-lite"/>
    </source>
</evidence>
<comment type="caution">
    <text evidence="2">The sequence shown here is derived from an EMBL/GenBank/DDBJ whole genome shotgun (WGS) entry which is preliminary data.</text>
</comment>
<proteinExistence type="predicted"/>
<sequence length="126" mass="13819">MNAVSTTAIIMTTIVNVSYVSACGRHGFPSREFGGLPDKRMGLELSRRACPSPGPGSGPGPNSWRELLARDRTSGILRSPTALQEPYDTEIGPAAFFAALQHYKNHMTMRLDQRHSSQPYSITRTI</sequence>
<organism evidence="2 3">
    <name type="scientific">Elysia crispata</name>
    <name type="common">lettuce slug</name>
    <dbReference type="NCBI Taxonomy" id="231223"/>
    <lineage>
        <taxon>Eukaryota</taxon>
        <taxon>Metazoa</taxon>
        <taxon>Spiralia</taxon>
        <taxon>Lophotrochozoa</taxon>
        <taxon>Mollusca</taxon>
        <taxon>Gastropoda</taxon>
        <taxon>Heterobranchia</taxon>
        <taxon>Euthyneura</taxon>
        <taxon>Panpulmonata</taxon>
        <taxon>Sacoglossa</taxon>
        <taxon>Placobranchoidea</taxon>
        <taxon>Plakobranchidae</taxon>
        <taxon>Elysia</taxon>
    </lineage>
</organism>
<reference evidence="2" key="1">
    <citation type="journal article" date="2023" name="G3 (Bethesda)">
        <title>A reference genome for the long-term kleptoplast-retaining sea slug Elysia crispata morphotype clarki.</title>
        <authorList>
            <person name="Eastman K.E."/>
            <person name="Pendleton A.L."/>
            <person name="Shaikh M.A."/>
            <person name="Suttiyut T."/>
            <person name="Ogas R."/>
            <person name="Tomko P."/>
            <person name="Gavelis G."/>
            <person name="Widhalm J.R."/>
            <person name="Wisecaver J.H."/>
        </authorList>
    </citation>
    <scope>NUCLEOTIDE SEQUENCE</scope>
    <source>
        <strain evidence="2">ECLA1</strain>
    </source>
</reference>
<evidence type="ECO:0000313" key="2">
    <source>
        <dbReference type="EMBL" id="KAK3731124.1"/>
    </source>
</evidence>
<dbReference type="AlphaFoldDB" id="A0AAE0Y4B6"/>
<dbReference type="EMBL" id="JAWDGP010007030">
    <property type="protein sequence ID" value="KAK3731124.1"/>
    <property type="molecule type" value="Genomic_DNA"/>
</dbReference>
<feature type="region of interest" description="Disordered" evidence="1">
    <location>
        <begin position="46"/>
        <end position="84"/>
    </location>
</feature>
<name>A0AAE0Y4B6_9GAST</name>
<dbReference type="Proteomes" id="UP001283361">
    <property type="component" value="Unassembled WGS sequence"/>
</dbReference>